<sequence>MLTLAHADIAALGTQVATHGALRSGEVAGDEIFEMMVAVVVLVYSTR</sequence>
<name>A0ABW8YJV9_9SPHN</name>
<proteinExistence type="predicted"/>
<organism evidence="1 2">
    <name type="scientific">Sphingomonas plantiphila</name>
    <dbReference type="NCBI Taxonomy" id="3163295"/>
    <lineage>
        <taxon>Bacteria</taxon>
        <taxon>Pseudomonadati</taxon>
        <taxon>Pseudomonadota</taxon>
        <taxon>Alphaproteobacteria</taxon>
        <taxon>Sphingomonadales</taxon>
        <taxon>Sphingomonadaceae</taxon>
        <taxon>Sphingomonas</taxon>
    </lineage>
</organism>
<reference evidence="1 2" key="1">
    <citation type="submission" date="2024-06" db="EMBL/GenBank/DDBJ databases">
        <authorList>
            <person name="Kaempfer P."/>
            <person name="Viver T."/>
        </authorList>
    </citation>
    <scope>NUCLEOTIDE SEQUENCE [LARGE SCALE GENOMIC DNA]</scope>
    <source>
        <strain evidence="1 2">ST-64</strain>
    </source>
</reference>
<accession>A0ABW8YJV9</accession>
<gene>
    <name evidence="1" type="ORF">ABS767_04310</name>
</gene>
<comment type="caution">
    <text evidence="1">The sequence shown here is derived from an EMBL/GenBank/DDBJ whole genome shotgun (WGS) entry which is preliminary data.</text>
</comment>
<dbReference type="EMBL" id="JBELQC010000001">
    <property type="protein sequence ID" value="MFL9840177.1"/>
    <property type="molecule type" value="Genomic_DNA"/>
</dbReference>
<dbReference type="RefSeq" id="WP_408077125.1">
    <property type="nucleotide sequence ID" value="NZ_JBELQC010000001.1"/>
</dbReference>
<protein>
    <submittedName>
        <fullName evidence="1">Uncharacterized protein</fullName>
    </submittedName>
</protein>
<dbReference type="Proteomes" id="UP001629244">
    <property type="component" value="Unassembled WGS sequence"/>
</dbReference>
<evidence type="ECO:0000313" key="2">
    <source>
        <dbReference type="Proteomes" id="UP001629244"/>
    </source>
</evidence>
<keyword evidence="2" id="KW-1185">Reference proteome</keyword>
<evidence type="ECO:0000313" key="1">
    <source>
        <dbReference type="EMBL" id="MFL9840177.1"/>
    </source>
</evidence>